<organism evidence="2 3">
    <name type="scientific">Novosphingobium album</name>
    <name type="common">ex Liu et al. 2023</name>
    <dbReference type="NCBI Taxonomy" id="3031130"/>
    <lineage>
        <taxon>Bacteria</taxon>
        <taxon>Pseudomonadati</taxon>
        <taxon>Pseudomonadota</taxon>
        <taxon>Alphaproteobacteria</taxon>
        <taxon>Sphingomonadales</taxon>
        <taxon>Sphingomonadaceae</taxon>
        <taxon>Novosphingobium</taxon>
    </lineage>
</organism>
<evidence type="ECO:0000313" key="3">
    <source>
        <dbReference type="Proteomes" id="UP001216253"/>
    </source>
</evidence>
<evidence type="ECO:0000256" key="1">
    <source>
        <dbReference type="SAM" id="SignalP"/>
    </source>
</evidence>
<keyword evidence="3" id="KW-1185">Reference proteome</keyword>
<dbReference type="Proteomes" id="UP001216253">
    <property type="component" value="Unassembled WGS sequence"/>
</dbReference>
<protein>
    <recommendedName>
        <fullName evidence="4">Lipoprotein</fullName>
    </recommendedName>
</protein>
<name>A0ABT5WT88_9SPHN</name>
<evidence type="ECO:0008006" key="4">
    <source>
        <dbReference type="Google" id="ProtNLM"/>
    </source>
</evidence>
<dbReference type="EMBL" id="JARESE010000044">
    <property type="protein sequence ID" value="MDE8652722.1"/>
    <property type="molecule type" value="Genomic_DNA"/>
</dbReference>
<accession>A0ABT5WT88</accession>
<reference evidence="2 3" key="1">
    <citation type="submission" date="2023-03" db="EMBL/GenBank/DDBJ databases">
        <title>NovoSphingobium album sp. nov. isolated from polycyclic aromatic hydrocarbons- and heavy-metal polluted soil.</title>
        <authorList>
            <person name="Liu Z."/>
            <person name="Wang K."/>
        </authorList>
    </citation>
    <scope>NUCLEOTIDE SEQUENCE [LARGE SCALE GENOMIC DNA]</scope>
    <source>
        <strain evidence="2 3">H3SJ31-1</strain>
    </source>
</reference>
<keyword evidence="1" id="KW-0732">Signal</keyword>
<dbReference type="RefSeq" id="WP_275228803.1">
    <property type="nucleotide sequence ID" value="NZ_JARESE010000044.1"/>
</dbReference>
<proteinExistence type="predicted"/>
<comment type="caution">
    <text evidence="2">The sequence shown here is derived from an EMBL/GenBank/DDBJ whole genome shotgun (WGS) entry which is preliminary data.</text>
</comment>
<feature type="chain" id="PRO_5046783908" description="Lipoprotein" evidence="1">
    <location>
        <begin position="17"/>
        <end position="123"/>
    </location>
</feature>
<sequence length="123" mass="12675">MMRSAAFAALPLILLAACSSGKGDAPKVAEGDEHIACAVGGAKEFAENCAVERAQADGALTLTVRHPDGAFRRFTVVKDGRGLTVADGAEEAVSRLDGGKLEVTVGGDRYRFPATQAKNAGTQ</sequence>
<dbReference type="PROSITE" id="PS51257">
    <property type="entry name" value="PROKAR_LIPOPROTEIN"/>
    <property type="match status" value="1"/>
</dbReference>
<gene>
    <name evidence="2" type="ORF">PYV00_13530</name>
</gene>
<feature type="signal peptide" evidence="1">
    <location>
        <begin position="1"/>
        <end position="16"/>
    </location>
</feature>
<evidence type="ECO:0000313" key="2">
    <source>
        <dbReference type="EMBL" id="MDE8652722.1"/>
    </source>
</evidence>